<organism evidence="2 3">
    <name type="scientific">Shewanella zhuhaiensis</name>
    <dbReference type="NCBI Taxonomy" id="2919576"/>
    <lineage>
        <taxon>Bacteria</taxon>
        <taxon>Pseudomonadati</taxon>
        <taxon>Pseudomonadota</taxon>
        <taxon>Gammaproteobacteria</taxon>
        <taxon>Alteromonadales</taxon>
        <taxon>Shewanellaceae</taxon>
        <taxon>Shewanella</taxon>
    </lineage>
</organism>
<feature type="transmembrane region" description="Helical" evidence="1">
    <location>
        <begin position="146"/>
        <end position="172"/>
    </location>
</feature>
<feature type="transmembrane region" description="Helical" evidence="1">
    <location>
        <begin position="93"/>
        <end position="111"/>
    </location>
</feature>
<sequence length="197" mass="21164">MSGFKARVRQAGWASILLCLPWSAFAHNIYGNDGFLAGLAHPFFGLDHLLTIFAVGLLGMQLGGRARFSVPLAFIGFLLFGAVVGLLKVPMPLVEDGIALSVVLFGIALLLGRDLPLSFAQAFVGIFALFHGHAHGTEIPELANPVWYSMGFVLGSVVIMLIGAAVAWYLSLIETDKPLMKGLGVIIASLGVMLWWW</sequence>
<dbReference type="InterPro" id="IPR007038">
    <property type="entry name" value="HupE_UreJ"/>
</dbReference>
<keyword evidence="3" id="KW-1185">Reference proteome</keyword>
<gene>
    <name evidence="2" type="ORF">MJ923_16660</name>
</gene>
<name>A0AAJ1FCG8_9GAMM</name>
<accession>A0AAJ1FCG8</accession>
<keyword evidence="1" id="KW-0472">Membrane</keyword>
<dbReference type="AlphaFoldDB" id="A0AAJ1FCG8"/>
<protein>
    <submittedName>
        <fullName evidence="2">HupE/UreJ family protein</fullName>
    </submittedName>
</protein>
<proteinExistence type="predicted"/>
<dbReference type="Pfam" id="PF04955">
    <property type="entry name" value="HupE_UreJ"/>
    <property type="match status" value="1"/>
</dbReference>
<keyword evidence="1" id="KW-1133">Transmembrane helix</keyword>
<comment type="caution">
    <text evidence="2">The sequence shown here is derived from an EMBL/GenBank/DDBJ whole genome shotgun (WGS) entry which is preliminary data.</text>
</comment>
<reference evidence="2 3" key="1">
    <citation type="submission" date="2022-02" db="EMBL/GenBank/DDBJ databases">
        <title>The genome sequence of Shewanella sp. 3B26.</title>
        <authorList>
            <person name="Du J."/>
        </authorList>
    </citation>
    <scope>NUCLEOTIDE SEQUENCE [LARGE SCALE GENOMIC DNA]</scope>
    <source>
        <strain evidence="2 3">3B26</strain>
    </source>
</reference>
<evidence type="ECO:0000313" key="2">
    <source>
        <dbReference type="EMBL" id="MCH4295940.1"/>
    </source>
</evidence>
<dbReference type="Proteomes" id="UP001297581">
    <property type="component" value="Unassembled WGS sequence"/>
</dbReference>
<evidence type="ECO:0000256" key="1">
    <source>
        <dbReference type="SAM" id="Phobius"/>
    </source>
</evidence>
<dbReference type="PIRSF" id="PIRSF016919">
    <property type="entry name" value="HupE_UreJ"/>
    <property type="match status" value="1"/>
</dbReference>
<feature type="transmembrane region" description="Helical" evidence="1">
    <location>
        <begin position="36"/>
        <end position="58"/>
    </location>
</feature>
<evidence type="ECO:0000313" key="3">
    <source>
        <dbReference type="Proteomes" id="UP001297581"/>
    </source>
</evidence>
<feature type="transmembrane region" description="Helical" evidence="1">
    <location>
        <begin position="70"/>
        <end position="87"/>
    </location>
</feature>
<dbReference type="RefSeq" id="WP_240592045.1">
    <property type="nucleotide sequence ID" value="NZ_JAKUDL010000006.1"/>
</dbReference>
<dbReference type="EMBL" id="JAKUDL010000006">
    <property type="protein sequence ID" value="MCH4295940.1"/>
    <property type="molecule type" value="Genomic_DNA"/>
</dbReference>
<keyword evidence="1" id="KW-0812">Transmembrane</keyword>
<feature type="transmembrane region" description="Helical" evidence="1">
    <location>
        <begin position="118"/>
        <end position="134"/>
    </location>
</feature>
<feature type="transmembrane region" description="Helical" evidence="1">
    <location>
        <begin position="179"/>
        <end position="196"/>
    </location>
</feature>